<dbReference type="InterPro" id="IPR009569">
    <property type="entry name" value="AA_synth_put"/>
</dbReference>
<dbReference type="Proteomes" id="UP000199394">
    <property type="component" value="Unassembled WGS sequence"/>
</dbReference>
<dbReference type="EMBL" id="FNRK01000028">
    <property type="protein sequence ID" value="SEA76361.1"/>
    <property type="molecule type" value="Genomic_DNA"/>
</dbReference>
<keyword evidence="2" id="KW-1185">Reference proteome</keyword>
<evidence type="ECO:0000313" key="1">
    <source>
        <dbReference type="EMBL" id="SEA76361.1"/>
    </source>
</evidence>
<reference evidence="1 2" key="1">
    <citation type="submission" date="2016-10" db="EMBL/GenBank/DDBJ databases">
        <authorList>
            <person name="de Groot N.N."/>
        </authorList>
    </citation>
    <scope>NUCLEOTIDE SEQUENCE [LARGE SCALE GENOMIC DNA]</scope>
    <source>
        <strain evidence="1 2">SR12</strain>
    </source>
</reference>
<dbReference type="Pfam" id="PF06684">
    <property type="entry name" value="AA_synth"/>
    <property type="match status" value="1"/>
</dbReference>
<proteinExistence type="predicted"/>
<evidence type="ECO:0000313" key="2">
    <source>
        <dbReference type="Proteomes" id="UP000199394"/>
    </source>
</evidence>
<name>A0A1H4DUF6_9FIRM</name>
<dbReference type="AlphaFoldDB" id="A0A1H4DUF6"/>
<protein>
    <submittedName>
        <fullName evidence="1">Amino acid synthesis</fullName>
    </submittedName>
</protein>
<dbReference type="InterPro" id="IPR035936">
    <property type="entry name" value="BB2672"/>
</dbReference>
<organism evidence="1 2">
    <name type="scientific">Eubacterium aggregans</name>
    <dbReference type="NCBI Taxonomy" id="81409"/>
    <lineage>
        <taxon>Bacteria</taxon>
        <taxon>Bacillati</taxon>
        <taxon>Bacillota</taxon>
        <taxon>Clostridia</taxon>
        <taxon>Eubacteriales</taxon>
        <taxon>Eubacteriaceae</taxon>
        <taxon>Eubacterium</taxon>
    </lineage>
</organism>
<sequence length="193" mass="20625">MAVEPKIRKIVTTIEDVKFEGFKELEQPIRTVSVAAVIENPFAGKYVEDLGELSEIGEWLGEHLSKKAAEILDGHVETYGKGAIVGSNGELEHAGAIMHPKLGKPMREAIGGGKSIIPSAKKSGPAGTSLDVPVHFKDAAFVRTHYGAMEVRIPDAPKCNEIVVALVFSNGGRPHARIGGLTMAEAKCEDGMR</sequence>
<gene>
    <name evidence="1" type="ORF">SAMN04515656_1289</name>
</gene>
<dbReference type="STRING" id="81409.SAMN04515656_1289"/>
<dbReference type="SUPFAM" id="SSF160519">
    <property type="entry name" value="BB2672-like"/>
    <property type="match status" value="1"/>
</dbReference>
<accession>A0A1H4DUF6</accession>
<dbReference type="Gene3D" id="3.30.1330.110">
    <property type="entry name" value="BB2672"/>
    <property type="match status" value="1"/>
</dbReference>
<dbReference type="OrthoDB" id="9803312at2"/>
<dbReference type="RefSeq" id="WP_090309280.1">
    <property type="nucleotide sequence ID" value="NZ_FNRK01000028.1"/>
</dbReference>